<name>A0AAN6BL50_ASPLE</name>
<dbReference type="PANTHER" id="PTHR12395:SF9">
    <property type="entry name" value="DECAPPING AND EXORIBONUCLEASE PROTEIN"/>
    <property type="match status" value="1"/>
</dbReference>
<dbReference type="AlphaFoldDB" id="A0AAN6BL50"/>
<dbReference type="GO" id="GO:0003723">
    <property type="term" value="F:RNA binding"/>
    <property type="evidence" value="ECO:0007669"/>
    <property type="project" value="UniProtKB-KW"/>
</dbReference>
<evidence type="ECO:0000256" key="6">
    <source>
        <dbReference type="ARBA" id="ARBA00048124"/>
    </source>
</evidence>
<gene>
    <name evidence="9" type="ORF">CNMCM8927_001396</name>
</gene>
<sequence length="402" mass="45827">MDGGAFDIQPIGRFYGANTTIRRPKEITCFSYDDEHKFHLGDSSLRYYYTPRLPADLNRGFDTFQKLDDTADEHLDALLETIMALEKETEKRCEADIITWRGMMTKILTAPFDNLNGFEMNATCFQGTIFIEENNAYKNQQKQIQQNQRMPPGMASQDLMAYWGYKFETLCLLQQPWDPTPRAEIESREALVVNNNAQYCSVVRTGIGSSRLIIGGEVDAGMLSPLYMHASGDFRGRVKACADAGVLVWDCKPDRKEDPINWVELKTSAEIRNDRDMIKYERKLLKFWAQSFLLGVPKIIVGFRDNHGIVHRLEELETASIPNKVKKLGRGTWDGNICINFAAAFLESNNGLKGLKSTIKEGGTWRIRKLEKSSLIQVFKVEETGTGDIISTSFLDWRSRSW</sequence>
<keyword evidence="7" id="KW-0539">Nucleus</keyword>
<comment type="catalytic activity">
    <reaction evidence="6">
        <text>a 5'-end NAD(+)-phospho-ribonucleoside in mRNA + H2O = a 5'-end phospho-ribonucleoside in mRNA + NAD(+) + H(+)</text>
        <dbReference type="Rhea" id="RHEA:60880"/>
        <dbReference type="Rhea" id="RHEA-COMP:15692"/>
        <dbReference type="Rhea" id="RHEA-COMP:15698"/>
        <dbReference type="ChEBI" id="CHEBI:15377"/>
        <dbReference type="ChEBI" id="CHEBI:15378"/>
        <dbReference type="ChEBI" id="CHEBI:57540"/>
        <dbReference type="ChEBI" id="CHEBI:138282"/>
        <dbReference type="ChEBI" id="CHEBI:144029"/>
    </reaction>
    <physiologicalReaction direction="left-to-right" evidence="6">
        <dbReference type="Rhea" id="RHEA:60881"/>
    </physiologicalReaction>
</comment>
<dbReference type="EMBL" id="JAAAPU010000136">
    <property type="protein sequence ID" value="KAF4201552.1"/>
    <property type="molecule type" value="Genomic_DNA"/>
</dbReference>
<comment type="caution">
    <text evidence="9">The sequence shown here is derived from an EMBL/GenBank/DDBJ whole genome shotgun (WGS) entry which is preliminary data.</text>
</comment>
<evidence type="ECO:0000256" key="3">
    <source>
        <dbReference type="ARBA" id="ARBA00044676"/>
    </source>
</evidence>
<keyword evidence="7" id="KW-0540">Nuclease</keyword>
<reference evidence="9" key="1">
    <citation type="journal article" date="2020" name="bioRxiv">
        <title>Genomic and phenotypic heterogeneity of clinical isolates of the human pathogens Aspergillus fumigatus, Aspergillus lentulus and Aspergillus fumigatiaffinis.</title>
        <authorList>
            <person name="dos Santos R.A.C."/>
            <person name="Steenwyk J.L."/>
            <person name="Rivero-Menendez O."/>
            <person name="Mead M.E."/>
            <person name="Silva L.P."/>
            <person name="Bastos R.W."/>
            <person name="Alastruey-Izquierdo A."/>
            <person name="Goldman G.H."/>
            <person name="Rokas A."/>
        </authorList>
    </citation>
    <scope>NUCLEOTIDE SEQUENCE</scope>
    <source>
        <strain evidence="9">CNM-CM8927</strain>
    </source>
</reference>
<dbReference type="EC" id="3.6.1.-" evidence="7"/>
<dbReference type="GO" id="GO:0000956">
    <property type="term" value="P:nuclear-transcribed mRNA catabolic process"/>
    <property type="evidence" value="ECO:0007669"/>
    <property type="project" value="TreeGrafter"/>
</dbReference>
<dbReference type="GO" id="GO:0110155">
    <property type="term" value="P:NAD-cap decapping"/>
    <property type="evidence" value="ECO:0007669"/>
    <property type="project" value="TreeGrafter"/>
</dbReference>
<accession>A0AAN6BL50</accession>
<feature type="domain" description="RAI1-like" evidence="8">
    <location>
        <begin position="22"/>
        <end position="394"/>
    </location>
</feature>
<dbReference type="PANTHER" id="PTHR12395">
    <property type="entry name" value="DOM-3 RELATED"/>
    <property type="match status" value="1"/>
</dbReference>
<keyword evidence="7" id="KW-0479">Metal-binding</keyword>
<comment type="cofactor">
    <cofactor evidence="1 7">
        <name>a divalent metal cation</name>
        <dbReference type="ChEBI" id="CHEBI:60240"/>
    </cofactor>
</comment>
<dbReference type="InterPro" id="IPR039039">
    <property type="entry name" value="RAI1-like_fam"/>
</dbReference>
<evidence type="ECO:0000256" key="2">
    <source>
        <dbReference type="ARBA" id="ARBA00006562"/>
    </source>
</evidence>
<dbReference type="GO" id="GO:0000166">
    <property type="term" value="F:nucleotide binding"/>
    <property type="evidence" value="ECO:0007669"/>
    <property type="project" value="UniProtKB-KW"/>
</dbReference>
<dbReference type="GO" id="GO:0004518">
    <property type="term" value="F:nuclease activity"/>
    <property type="evidence" value="ECO:0007669"/>
    <property type="project" value="UniProtKB-KW"/>
</dbReference>
<comment type="catalytic activity">
    <reaction evidence="3">
        <text>a 5'-end (N(7)-methyl 5'-triphosphoguanosine)-ribonucleoside-ribonucleotide in mRNA + H2O = a (N(7)-methyl 5'-triphosphoguanosine)-nucleoside + a 5'-end phospho-ribonucleoside in mRNA + H(+)</text>
        <dbReference type="Rhea" id="RHEA:66928"/>
        <dbReference type="Rhea" id="RHEA-COMP:15692"/>
        <dbReference type="Rhea" id="RHEA-COMP:17313"/>
        <dbReference type="ChEBI" id="CHEBI:15377"/>
        <dbReference type="ChEBI" id="CHEBI:15378"/>
        <dbReference type="ChEBI" id="CHEBI:138282"/>
        <dbReference type="ChEBI" id="CHEBI:172876"/>
        <dbReference type="ChEBI" id="CHEBI:172877"/>
    </reaction>
    <physiologicalReaction direction="left-to-right" evidence="3">
        <dbReference type="Rhea" id="RHEA:66929"/>
    </physiologicalReaction>
</comment>
<proteinExistence type="inferred from homology"/>
<comment type="catalytic activity">
    <reaction evidence="4">
        <text>a 5'-end triphospho-ribonucleoside in mRNA + H2O = a 5'-end phospho-ribonucleoside in mRNA + diphosphate + H(+)</text>
        <dbReference type="Rhea" id="RHEA:78683"/>
        <dbReference type="Rhea" id="RHEA-COMP:15692"/>
        <dbReference type="Rhea" id="RHEA-COMP:17164"/>
        <dbReference type="ChEBI" id="CHEBI:15377"/>
        <dbReference type="ChEBI" id="CHEBI:15378"/>
        <dbReference type="ChEBI" id="CHEBI:33019"/>
        <dbReference type="ChEBI" id="CHEBI:138282"/>
        <dbReference type="ChEBI" id="CHEBI:167618"/>
    </reaction>
    <physiologicalReaction direction="left-to-right" evidence="4">
        <dbReference type="Rhea" id="RHEA:78684"/>
    </physiologicalReaction>
</comment>
<evidence type="ECO:0000256" key="1">
    <source>
        <dbReference type="ARBA" id="ARBA00001968"/>
    </source>
</evidence>
<comment type="subcellular location">
    <subcellularLocation>
        <location evidence="7">Nucleus</location>
    </subcellularLocation>
</comment>
<dbReference type="GO" id="GO:0046872">
    <property type="term" value="F:metal ion binding"/>
    <property type="evidence" value="ECO:0007669"/>
    <property type="project" value="UniProtKB-KW"/>
</dbReference>
<keyword evidence="7" id="KW-0378">Hydrolase</keyword>
<keyword evidence="7" id="KW-0547">Nucleotide-binding</keyword>
<reference evidence="9" key="2">
    <citation type="submission" date="2020-04" db="EMBL/GenBank/DDBJ databases">
        <authorList>
            <person name="Santos R.A.C."/>
            <person name="Steenwyk J.L."/>
            <person name="Rivero-Menendez O."/>
            <person name="Mead M.E."/>
            <person name="Silva L.P."/>
            <person name="Bastos R.W."/>
            <person name="Alastruey-Izquierdo A."/>
            <person name="Goldman G.H."/>
            <person name="Rokas A."/>
        </authorList>
    </citation>
    <scope>NUCLEOTIDE SEQUENCE</scope>
    <source>
        <strain evidence="9">CNM-CM8927</strain>
    </source>
</reference>
<dbReference type="GO" id="GO:0034353">
    <property type="term" value="F:mRNA 5'-diphosphatase activity"/>
    <property type="evidence" value="ECO:0007669"/>
    <property type="project" value="TreeGrafter"/>
</dbReference>
<dbReference type="InterPro" id="IPR013961">
    <property type="entry name" value="RAI1"/>
</dbReference>
<keyword evidence="7" id="KW-0694">RNA-binding</keyword>
<evidence type="ECO:0000256" key="4">
    <source>
        <dbReference type="ARBA" id="ARBA00044692"/>
    </source>
</evidence>
<evidence type="ECO:0000313" key="9">
    <source>
        <dbReference type="EMBL" id="KAF4201552.1"/>
    </source>
</evidence>
<evidence type="ECO:0000256" key="5">
    <source>
        <dbReference type="ARBA" id="ARBA00046211"/>
    </source>
</evidence>
<evidence type="ECO:0000256" key="7">
    <source>
        <dbReference type="RuleBase" id="RU367113"/>
    </source>
</evidence>
<protein>
    <recommendedName>
        <fullName evidence="7">Decapping nuclease</fullName>
        <ecNumber evidence="7">3.6.1.-</ecNumber>
    </recommendedName>
</protein>
<evidence type="ECO:0000313" key="10">
    <source>
        <dbReference type="Proteomes" id="UP000649114"/>
    </source>
</evidence>
<dbReference type="Proteomes" id="UP000649114">
    <property type="component" value="Unassembled WGS sequence"/>
</dbReference>
<dbReference type="GO" id="GO:0005829">
    <property type="term" value="C:cytosol"/>
    <property type="evidence" value="ECO:0007669"/>
    <property type="project" value="TreeGrafter"/>
</dbReference>
<organism evidence="9 10">
    <name type="scientific">Aspergillus lentulus</name>
    <dbReference type="NCBI Taxonomy" id="293939"/>
    <lineage>
        <taxon>Eukaryota</taxon>
        <taxon>Fungi</taxon>
        <taxon>Dikarya</taxon>
        <taxon>Ascomycota</taxon>
        <taxon>Pezizomycotina</taxon>
        <taxon>Eurotiomycetes</taxon>
        <taxon>Eurotiomycetidae</taxon>
        <taxon>Eurotiales</taxon>
        <taxon>Aspergillaceae</taxon>
        <taxon>Aspergillus</taxon>
        <taxon>Aspergillus subgen. Fumigati</taxon>
    </lineage>
</organism>
<evidence type="ECO:0000259" key="8">
    <source>
        <dbReference type="Pfam" id="PF08652"/>
    </source>
</evidence>
<comment type="function">
    <text evidence="5">Decapping enzyme for NAD-capped RNAs: specifically hydrolyzes the nicotinamide adenine dinucleotide (NAD) cap from a subset of RNAs by removing the entire NAD moiety from the 5'-end of an NAD-capped RNA. The NAD-cap is present at the 5'-end of some RNAs and snoRNAs. In contrast to the canonical 5'-end N7 methylguanosine (m7G) cap, the NAD cap promotes mRNA decay. Also acts as a non-canonical decapping enzyme that removes the entire cap structure of m7G capped or incompletely capped RNAs. Has decapping activity toward incomplete 5'-end m7G cap mRNAs such as unmethylated 5'-end-capped RNA (cap0), while it has no activity toward 2'-O-ribose methylated m7G cap (cap1). Also possesses RNA 5'-pyrophosphohydrolase activity by hydrolyzing the 5'-end triphosphate to release pyrophosphates. Stimulates exoribonuclease activity of Rat1, allowing it to degrade RNAs with stable secondary structure more effectively.</text>
</comment>
<comment type="similarity">
    <text evidence="2 7">Belongs to the DXO/Dom3Z family.</text>
</comment>
<dbReference type="Pfam" id="PF08652">
    <property type="entry name" value="RAI1"/>
    <property type="match status" value="1"/>
</dbReference>
<dbReference type="GO" id="GO:0005634">
    <property type="term" value="C:nucleus"/>
    <property type="evidence" value="ECO:0007669"/>
    <property type="project" value="UniProtKB-SubCell"/>
</dbReference>